<evidence type="ECO:0000313" key="4">
    <source>
        <dbReference type="EMBL" id="CBW27845.1"/>
    </source>
</evidence>
<dbReference type="PANTHER" id="PTHR31223:SF70">
    <property type="entry name" value="LOG FAMILY PROTEIN YJL055W"/>
    <property type="match status" value="1"/>
</dbReference>
<evidence type="ECO:0000313" key="5">
    <source>
        <dbReference type="Proteomes" id="UP000008963"/>
    </source>
</evidence>
<dbReference type="RefSeq" id="WP_014245615.1">
    <property type="nucleotide sequence ID" value="NC_016620.1"/>
</dbReference>
<dbReference type="STRING" id="862908.BMS_3087"/>
<comment type="similarity">
    <text evidence="2 3">Belongs to the LOG family.</text>
</comment>
<keyword evidence="3" id="KW-0203">Cytokinin biosynthesis</keyword>
<gene>
    <name evidence="4" type="ordered locus">BMS_3087</name>
</gene>
<evidence type="ECO:0000256" key="3">
    <source>
        <dbReference type="RuleBase" id="RU363015"/>
    </source>
</evidence>
<dbReference type="OrthoDB" id="9801098at2"/>
<protein>
    <recommendedName>
        <fullName evidence="3">Cytokinin riboside 5'-monophosphate phosphoribohydrolase</fullName>
        <ecNumber evidence="3">3.2.2.n1</ecNumber>
    </recommendedName>
</protein>
<dbReference type="eggNOG" id="COG1611">
    <property type="taxonomic scope" value="Bacteria"/>
</dbReference>
<accession>E1WZF6</accession>
<sequence length="181" mass="20166">MKKVCVFCGSSAGKGDAYKTMAENMGEVLTQNNFGLVYGGASIGVMGTMADQVLGAEGEVWGVMPKSLVDWEVAHNGLTHFETVDSMHTRKQKMYDWSDAFVAMPGGFGTLDELCEILTWAQLKYHQKPCFLLNFNGFFDHLVKHFKHINKEGFLSDEHLSLITVVDSFSELENELKKCLA</sequence>
<organism evidence="4 5">
    <name type="scientific">Halobacteriovorax marinus (strain ATCC BAA-682 / DSM 15412 / SJ)</name>
    <name type="common">Bacteriovorax marinus</name>
    <dbReference type="NCBI Taxonomy" id="862908"/>
    <lineage>
        <taxon>Bacteria</taxon>
        <taxon>Pseudomonadati</taxon>
        <taxon>Bdellovibrionota</taxon>
        <taxon>Bacteriovoracia</taxon>
        <taxon>Bacteriovoracales</taxon>
        <taxon>Halobacteriovoraceae</taxon>
        <taxon>Halobacteriovorax</taxon>
    </lineage>
</organism>
<dbReference type="KEGG" id="bmx:BMS_3087"/>
<dbReference type="InterPro" id="IPR005269">
    <property type="entry name" value="LOG"/>
</dbReference>
<dbReference type="Pfam" id="PF03641">
    <property type="entry name" value="Lysine_decarbox"/>
    <property type="match status" value="1"/>
</dbReference>
<proteinExistence type="inferred from homology"/>
<name>E1WZF6_HALMS</name>
<dbReference type="NCBIfam" id="TIGR00730">
    <property type="entry name" value="Rossman fold protein, TIGR00730 family"/>
    <property type="match status" value="1"/>
</dbReference>
<dbReference type="EMBL" id="FQ312005">
    <property type="protein sequence ID" value="CBW27845.1"/>
    <property type="molecule type" value="Genomic_DNA"/>
</dbReference>
<dbReference type="GO" id="GO:0005829">
    <property type="term" value="C:cytosol"/>
    <property type="evidence" value="ECO:0007669"/>
    <property type="project" value="TreeGrafter"/>
</dbReference>
<dbReference type="SUPFAM" id="SSF102405">
    <property type="entry name" value="MCP/YpsA-like"/>
    <property type="match status" value="1"/>
</dbReference>
<comment type="catalytic activity">
    <reaction evidence="1">
        <text>AMP + H2O = D-ribose 5-phosphate + adenine</text>
        <dbReference type="Rhea" id="RHEA:20129"/>
        <dbReference type="ChEBI" id="CHEBI:15377"/>
        <dbReference type="ChEBI" id="CHEBI:16708"/>
        <dbReference type="ChEBI" id="CHEBI:78346"/>
        <dbReference type="ChEBI" id="CHEBI:456215"/>
        <dbReference type="EC" id="3.2.2.4"/>
    </reaction>
</comment>
<evidence type="ECO:0000256" key="1">
    <source>
        <dbReference type="ARBA" id="ARBA00000274"/>
    </source>
</evidence>
<evidence type="ECO:0000256" key="2">
    <source>
        <dbReference type="ARBA" id="ARBA00006763"/>
    </source>
</evidence>
<dbReference type="AlphaFoldDB" id="E1WZF6"/>
<dbReference type="InterPro" id="IPR031100">
    <property type="entry name" value="LOG_fam"/>
</dbReference>
<dbReference type="GO" id="GO:0008714">
    <property type="term" value="F:AMP nucleosidase activity"/>
    <property type="evidence" value="ECO:0007669"/>
    <property type="project" value="UniProtKB-EC"/>
</dbReference>
<dbReference type="Proteomes" id="UP000008963">
    <property type="component" value="Chromosome"/>
</dbReference>
<dbReference type="GO" id="GO:0009691">
    <property type="term" value="P:cytokinin biosynthetic process"/>
    <property type="evidence" value="ECO:0007669"/>
    <property type="project" value="UniProtKB-UniRule"/>
</dbReference>
<keyword evidence="3" id="KW-0378">Hydrolase</keyword>
<dbReference type="PANTHER" id="PTHR31223">
    <property type="entry name" value="LOG FAMILY PROTEIN YJL055W"/>
    <property type="match status" value="1"/>
</dbReference>
<dbReference type="EC" id="3.2.2.n1" evidence="3"/>
<reference evidence="5" key="1">
    <citation type="journal article" date="2013" name="ISME J.">
        <title>A small predatory core genome in the divergent marine Bacteriovorax marinus SJ and the terrestrial Bdellovibrio bacteriovorus.</title>
        <authorList>
            <person name="Crossman L.C."/>
            <person name="Chen H."/>
            <person name="Cerdeno-Tarraga A.M."/>
            <person name="Brooks K."/>
            <person name="Quail M.A."/>
            <person name="Pineiro S.A."/>
            <person name="Hobley L."/>
            <person name="Sockett R.E."/>
            <person name="Bentley S.D."/>
            <person name="Parkhill J."/>
            <person name="Williams H.N."/>
            <person name="Stine O.C."/>
        </authorList>
    </citation>
    <scope>NUCLEOTIDE SEQUENCE [LARGE SCALE GENOMIC DNA]</scope>
    <source>
        <strain evidence="5">ATCC BAA-682 / DSM 15412 / SJ</strain>
    </source>
</reference>
<dbReference type="HOGENOM" id="CLU_058336_4_2_7"/>
<keyword evidence="5" id="KW-1185">Reference proteome</keyword>
<dbReference type="Gene3D" id="3.40.50.450">
    <property type="match status" value="1"/>
</dbReference>
<dbReference type="PATRIC" id="fig|862908.3.peg.2952"/>